<evidence type="ECO:0000313" key="2">
    <source>
        <dbReference type="EMBL" id="MPC91849.1"/>
    </source>
</evidence>
<sequence>MDKGVDGFRVDAVKHLFEVQDLSLDEPLTPGHLDPNDYNSLQHIYTSNQPQNLDLVREWRALLDKRSEK</sequence>
<dbReference type="GO" id="GO:0005975">
    <property type="term" value="P:carbohydrate metabolic process"/>
    <property type="evidence" value="ECO:0007669"/>
    <property type="project" value="InterPro"/>
</dbReference>
<dbReference type="InterPro" id="IPR017853">
    <property type="entry name" value="GH"/>
</dbReference>
<comment type="caution">
    <text evidence="2">The sequence shown here is derived from an EMBL/GenBank/DDBJ whole genome shotgun (WGS) entry which is preliminary data.</text>
</comment>
<evidence type="ECO:0000313" key="3">
    <source>
        <dbReference type="Proteomes" id="UP000324222"/>
    </source>
</evidence>
<reference evidence="2 3" key="1">
    <citation type="submission" date="2019-05" db="EMBL/GenBank/DDBJ databases">
        <title>Another draft genome of Portunus trituberculatus and its Hox gene families provides insights of decapod evolution.</title>
        <authorList>
            <person name="Jeong J.-H."/>
            <person name="Song I."/>
            <person name="Kim S."/>
            <person name="Choi T."/>
            <person name="Kim D."/>
            <person name="Ryu S."/>
            <person name="Kim W."/>
        </authorList>
    </citation>
    <scope>NUCLEOTIDE SEQUENCE [LARGE SCALE GENOMIC DNA]</scope>
    <source>
        <tissue evidence="2">Muscle</tissue>
    </source>
</reference>
<dbReference type="AlphaFoldDB" id="A0A5B7JAK9"/>
<keyword evidence="3" id="KW-1185">Reference proteome</keyword>
<feature type="domain" description="Glycosyl hydrolase family 13 catalytic" evidence="1">
    <location>
        <begin position="1"/>
        <end position="67"/>
    </location>
</feature>
<dbReference type="InterPro" id="IPR006047">
    <property type="entry name" value="GH13_cat_dom"/>
</dbReference>
<protein>
    <submittedName>
        <fullName evidence="2">Maltase A2</fullName>
    </submittedName>
</protein>
<evidence type="ECO:0000259" key="1">
    <source>
        <dbReference type="Pfam" id="PF00128"/>
    </source>
</evidence>
<dbReference type="Gene3D" id="3.20.20.80">
    <property type="entry name" value="Glycosidases"/>
    <property type="match status" value="1"/>
</dbReference>
<dbReference type="SUPFAM" id="SSF51445">
    <property type="entry name" value="(Trans)glycosidases"/>
    <property type="match status" value="1"/>
</dbReference>
<dbReference type="OrthoDB" id="1740265at2759"/>
<organism evidence="2 3">
    <name type="scientific">Portunus trituberculatus</name>
    <name type="common">Swimming crab</name>
    <name type="synonym">Neptunus trituberculatus</name>
    <dbReference type="NCBI Taxonomy" id="210409"/>
    <lineage>
        <taxon>Eukaryota</taxon>
        <taxon>Metazoa</taxon>
        <taxon>Ecdysozoa</taxon>
        <taxon>Arthropoda</taxon>
        <taxon>Crustacea</taxon>
        <taxon>Multicrustacea</taxon>
        <taxon>Malacostraca</taxon>
        <taxon>Eumalacostraca</taxon>
        <taxon>Eucarida</taxon>
        <taxon>Decapoda</taxon>
        <taxon>Pleocyemata</taxon>
        <taxon>Brachyura</taxon>
        <taxon>Eubrachyura</taxon>
        <taxon>Portunoidea</taxon>
        <taxon>Portunidae</taxon>
        <taxon>Portuninae</taxon>
        <taxon>Portunus</taxon>
    </lineage>
</organism>
<gene>
    <name evidence="2" type="primary">Mal-A2</name>
    <name evidence="2" type="ORF">E2C01_086910</name>
</gene>
<name>A0A5B7JAK9_PORTR</name>
<accession>A0A5B7JAK9</accession>
<dbReference type="EMBL" id="VSRR010089194">
    <property type="protein sequence ID" value="MPC91849.1"/>
    <property type="molecule type" value="Genomic_DNA"/>
</dbReference>
<dbReference type="Pfam" id="PF00128">
    <property type="entry name" value="Alpha-amylase"/>
    <property type="match status" value="1"/>
</dbReference>
<dbReference type="Proteomes" id="UP000324222">
    <property type="component" value="Unassembled WGS sequence"/>
</dbReference>
<proteinExistence type="predicted"/>